<comment type="caution">
    <text evidence="2">The sequence shown here is derived from an EMBL/GenBank/DDBJ whole genome shotgun (WGS) entry which is preliminary data.</text>
</comment>
<reference evidence="2 3" key="1">
    <citation type="submission" date="2023-08" db="EMBL/GenBank/DDBJ databases">
        <title>Black Yeasts Isolated from many extreme environments.</title>
        <authorList>
            <person name="Coleine C."/>
            <person name="Stajich J.E."/>
            <person name="Selbmann L."/>
        </authorList>
    </citation>
    <scope>NUCLEOTIDE SEQUENCE [LARGE SCALE GENOMIC DNA]</scope>
    <source>
        <strain evidence="2 3">CCFEE 5885</strain>
    </source>
</reference>
<evidence type="ECO:0000313" key="3">
    <source>
        <dbReference type="Proteomes" id="UP001345013"/>
    </source>
</evidence>
<dbReference type="InterPro" id="IPR034443">
    <property type="entry name" value="PB1A10.08"/>
</dbReference>
<feature type="compositionally biased region" description="Low complexity" evidence="1">
    <location>
        <begin position="280"/>
        <end position="300"/>
    </location>
</feature>
<feature type="compositionally biased region" description="Basic and acidic residues" evidence="1">
    <location>
        <begin position="363"/>
        <end position="372"/>
    </location>
</feature>
<gene>
    <name evidence="2" type="ORF">LTR24_000664</name>
</gene>
<feature type="compositionally biased region" description="Low complexity" evidence="1">
    <location>
        <begin position="25"/>
        <end position="44"/>
    </location>
</feature>
<dbReference type="PANTHER" id="PTHR42051">
    <property type="entry name" value="MEIOTICALLY UP-REGULATED PROTEIN PB1A10.08"/>
    <property type="match status" value="1"/>
</dbReference>
<feature type="compositionally biased region" description="Basic and acidic residues" evidence="1">
    <location>
        <begin position="502"/>
        <end position="514"/>
    </location>
</feature>
<keyword evidence="3" id="KW-1185">Reference proteome</keyword>
<evidence type="ECO:0000256" key="1">
    <source>
        <dbReference type="SAM" id="MobiDB-lite"/>
    </source>
</evidence>
<dbReference type="EMBL" id="JAVRRG010000005">
    <property type="protein sequence ID" value="KAK5100817.1"/>
    <property type="molecule type" value="Genomic_DNA"/>
</dbReference>
<protein>
    <submittedName>
        <fullName evidence="2">Uncharacterized protein</fullName>
    </submittedName>
</protein>
<feature type="compositionally biased region" description="Basic residues" evidence="1">
    <location>
        <begin position="373"/>
        <end position="388"/>
    </location>
</feature>
<feature type="compositionally biased region" description="Basic and acidic residues" evidence="1">
    <location>
        <begin position="307"/>
        <end position="316"/>
    </location>
</feature>
<name>A0ABR0KML5_9EURO</name>
<sequence>MMIVPKQYVQAGPRRARSIEFSEKNSSTYRSTRSPSNSPRARSPLDSSLFRSREPPPTKSLTRTGSRPSSVRLLPQEPQGQDVPQRPQPVPVQKEESSSPHFRRGSVKDVLSATAIPIRKKPRGRISQRLPRGDHVSNFSTLLMDDLKSSPSGIPRSTSSSNIEGLFGHMDGLLEEGQMYVGSEGLDAGILSQRSLSDDSLVSLSAPDDFTVSDRNSQYSLASISERKVRHIAASEDCSNDHPLSVSEEPADFDRTAEPSPSPTRVRKLPGKSERKPRQSLKSSLTASLKALKSAAQSVSNRTPSESADKRARAFFDFDPTLTDDRRPPPSLGEPNADLRRYLNPPPLDSAAQLHFWQDHRHSKFEKPQKDSRKQKRKASRSPVRRGRTPPGSNPLLNDLPPVVQLASCLPPSVRTENASSPPIWLTSDGVPVNKNTAVPLLFDPNANDGKGEPVGFRHREPRENRDFLRVFVCEMQMRRNGKLSEDLSAGRARLWLPPVDSEDRSATSKKEGDAAVVPSEGRVRKKKAARERMVCQSIEDV</sequence>
<feature type="region of interest" description="Disordered" evidence="1">
    <location>
        <begin position="236"/>
        <end position="347"/>
    </location>
</feature>
<feature type="region of interest" description="Disordered" evidence="1">
    <location>
        <begin position="498"/>
        <end position="529"/>
    </location>
</feature>
<organism evidence="2 3">
    <name type="scientific">Lithohypha guttulata</name>
    <dbReference type="NCBI Taxonomy" id="1690604"/>
    <lineage>
        <taxon>Eukaryota</taxon>
        <taxon>Fungi</taxon>
        <taxon>Dikarya</taxon>
        <taxon>Ascomycota</taxon>
        <taxon>Pezizomycotina</taxon>
        <taxon>Eurotiomycetes</taxon>
        <taxon>Chaetothyriomycetidae</taxon>
        <taxon>Chaetothyriales</taxon>
        <taxon>Trichomeriaceae</taxon>
        <taxon>Lithohypha</taxon>
    </lineage>
</organism>
<dbReference type="Proteomes" id="UP001345013">
    <property type="component" value="Unassembled WGS sequence"/>
</dbReference>
<dbReference type="PANTHER" id="PTHR42051:SF1">
    <property type="entry name" value="MEIOTICALLY UP-REGULATED PROTEIN PB1A10.08"/>
    <property type="match status" value="1"/>
</dbReference>
<accession>A0ABR0KML5</accession>
<proteinExistence type="predicted"/>
<feature type="region of interest" description="Disordered" evidence="1">
    <location>
        <begin position="363"/>
        <end position="400"/>
    </location>
</feature>
<feature type="compositionally biased region" description="Polar residues" evidence="1">
    <location>
        <begin position="59"/>
        <end position="69"/>
    </location>
</feature>
<evidence type="ECO:0000313" key="2">
    <source>
        <dbReference type="EMBL" id="KAK5100817.1"/>
    </source>
</evidence>
<feature type="region of interest" description="Disordered" evidence="1">
    <location>
        <begin position="1"/>
        <end position="115"/>
    </location>
</feature>